<feature type="transmembrane region" description="Helical" evidence="1">
    <location>
        <begin position="31"/>
        <end position="48"/>
    </location>
</feature>
<organism evidence="2 3">
    <name type="scientific">Gracilibacillus salinarum</name>
    <dbReference type="NCBI Taxonomy" id="2932255"/>
    <lineage>
        <taxon>Bacteria</taxon>
        <taxon>Bacillati</taxon>
        <taxon>Bacillota</taxon>
        <taxon>Bacilli</taxon>
        <taxon>Bacillales</taxon>
        <taxon>Bacillaceae</taxon>
        <taxon>Gracilibacillus</taxon>
    </lineage>
</organism>
<dbReference type="Proteomes" id="UP000831537">
    <property type="component" value="Chromosome"/>
</dbReference>
<evidence type="ECO:0000313" key="2">
    <source>
        <dbReference type="EMBL" id="UOQ86369.1"/>
    </source>
</evidence>
<protein>
    <recommendedName>
        <fullName evidence="4">DUF3953 domain-containing protein</fullName>
    </recommendedName>
</protein>
<accession>A0ABY4GQ49</accession>
<feature type="transmembrane region" description="Helical" evidence="1">
    <location>
        <begin position="55"/>
        <end position="73"/>
    </location>
</feature>
<sequence length="74" mass="8415">MLKLVRQIIAVIVLFICIYGFFSSIQPVMPYILFGLAIILLLMGAEEWREGKAKACLYFATSILTMIVLIQVIY</sequence>
<evidence type="ECO:0000256" key="1">
    <source>
        <dbReference type="SAM" id="Phobius"/>
    </source>
</evidence>
<keyword evidence="1" id="KW-0472">Membrane</keyword>
<keyword evidence="1" id="KW-0812">Transmembrane</keyword>
<feature type="transmembrane region" description="Helical" evidence="1">
    <location>
        <begin position="7"/>
        <end position="25"/>
    </location>
</feature>
<dbReference type="RefSeq" id="WP_244746694.1">
    <property type="nucleotide sequence ID" value="NZ_CP095071.1"/>
</dbReference>
<evidence type="ECO:0008006" key="4">
    <source>
        <dbReference type="Google" id="ProtNLM"/>
    </source>
</evidence>
<evidence type="ECO:0000313" key="3">
    <source>
        <dbReference type="Proteomes" id="UP000831537"/>
    </source>
</evidence>
<keyword evidence="3" id="KW-1185">Reference proteome</keyword>
<proteinExistence type="predicted"/>
<reference evidence="2 3" key="1">
    <citation type="submission" date="2022-04" db="EMBL/GenBank/DDBJ databases">
        <title>Gracilibacillus sp. isolated from saltern.</title>
        <authorList>
            <person name="Won M."/>
            <person name="Lee C.-M."/>
            <person name="Woen H.-Y."/>
            <person name="Kwon S.-W."/>
        </authorList>
    </citation>
    <scope>NUCLEOTIDE SEQUENCE [LARGE SCALE GENOMIC DNA]</scope>
    <source>
        <strain evidence="2 3">SSPM10-3</strain>
    </source>
</reference>
<gene>
    <name evidence="2" type="ORF">MUN87_05650</name>
</gene>
<keyword evidence="1" id="KW-1133">Transmembrane helix</keyword>
<dbReference type="EMBL" id="CP095071">
    <property type="protein sequence ID" value="UOQ86369.1"/>
    <property type="molecule type" value="Genomic_DNA"/>
</dbReference>
<name>A0ABY4GQ49_9BACI</name>